<dbReference type="AlphaFoldDB" id="A0A0D4BZP3"/>
<evidence type="ECO:0000256" key="2">
    <source>
        <dbReference type="ARBA" id="ARBA00022448"/>
    </source>
</evidence>
<dbReference type="EMBL" id="CP011005">
    <property type="protein sequence ID" value="AJT41561.1"/>
    <property type="molecule type" value="Genomic_DNA"/>
</dbReference>
<reference evidence="9 10" key="1">
    <citation type="journal article" date="2015" name="Genome Announc.">
        <title>Complete Genome Sequencing of Protease-Producing Novel Arthrobacter sp. Strain IHBB 11108 Using PacBio Single-Molecule Real-Time Sequencing Technology.</title>
        <authorList>
            <person name="Kiran S."/>
            <person name="Swarnkar M.K."/>
            <person name="Pal M."/>
            <person name="Thakur R."/>
            <person name="Tewari R."/>
            <person name="Singh A.K."/>
            <person name="Gulati A."/>
        </authorList>
    </citation>
    <scope>NUCLEOTIDE SEQUENCE [LARGE SCALE GENOMIC DNA]</scope>
    <source>
        <strain evidence="9 10">IHBB 11108</strain>
    </source>
</reference>
<dbReference type="HOGENOM" id="CLU_019602_1_3_11"/>
<dbReference type="KEGG" id="ari:UM93_08645"/>
<dbReference type="Proteomes" id="UP000061839">
    <property type="component" value="Chromosome"/>
</dbReference>
<feature type="transmembrane region" description="Helical" evidence="7">
    <location>
        <begin position="133"/>
        <end position="153"/>
    </location>
</feature>
<dbReference type="NCBIfam" id="TIGR01726">
    <property type="entry name" value="HEQRo_perm_3TM"/>
    <property type="match status" value="1"/>
</dbReference>
<comment type="similarity">
    <text evidence="7">Belongs to the binding-protein-dependent transport system permease family.</text>
</comment>
<evidence type="ECO:0000256" key="4">
    <source>
        <dbReference type="ARBA" id="ARBA00022692"/>
    </source>
</evidence>
<evidence type="ECO:0000313" key="9">
    <source>
        <dbReference type="EMBL" id="AJT41561.1"/>
    </source>
</evidence>
<dbReference type="OrthoDB" id="4543034at2"/>
<name>A0A0D4BZP3_9MICC</name>
<feature type="domain" description="ABC transmembrane type-1" evidence="8">
    <location>
        <begin position="68"/>
        <end position="253"/>
    </location>
</feature>
<feature type="transmembrane region" description="Helical" evidence="7">
    <location>
        <begin position="232"/>
        <end position="256"/>
    </location>
</feature>
<dbReference type="InterPro" id="IPR043429">
    <property type="entry name" value="ArtM/GltK/GlnP/TcyL/YhdX-like"/>
</dbReference>
<protein>
    <submittedName>
        <fullName evidence="9">Amino acid ABC transporter permease</fullName>
    </submittedName>
</protein>
<gene>
    <name evidence="9" type="ORF">UM93_08645</name>
</gene>
<dbReference type="PANTHER" id="PTHR30614:SF21">
    <property type="entry name" value="AMINO ACID ABC TRANSPORTER PERMEASE"/>
    <property type="match status" value="1"/>
</dbReference>
<dbReference type="GO" id="GO:0006865">
    <property type="term" value="P:amino acid transport"/>
    <property type="evidence" value="ECO:0007669"/>
    <property type="project" value="TreeGrafter"/>
</dbReference>
<keyword evidence="6 7" id="KW-0472">Membrane</keyword>
<evidence type="ECO:0000313" key="10">
    <source>
        <dbReference type="Proteomes" id="UP000061839"/>
    </source>
</evidence>
<evidence type="ECO:0000259" key="8">
    <source>
        <dbReference type="PROSITE" id="PS50928"/>
    </source>
</evidence>
<dbReference type="PANTHER" id="PTHR30614">
    <property type="entry name" value="MEMBRANE COMPONENT OF AMINO ACID ABC TRANSPORTER"/>
    <property type="match status" value="1"/>
</dbReference>
<keyword evidence="5 7" id="KW-1133">Transmembrane helix</keyword>
<keyword evidence="3" id="KW-1003">Cell membrane</keyword>
<dbReference type="InterPro" id="IPR000515">
    <property type="entry name" value="MetI-like"/>
</dbReference>
<keyword evidence="2 7" id="KW-0813">Transport</keyword>
<dbReference type="InterPro" id="IPR010065">
    <property type="entry name" value="AA_ABC_transptr_permease_3TM"/>
</dbReference>
<dbReference type="Pfam" id="PF00528">
    <property type="entry name" value="BPD_transp_1"/>
    <property type="match status" value="1"/>
</dbReference>
<dbReference type="SUPFAM" id="SSF161098">
    <property type="entry name" value="MetI-like"/>
    <property type="match status" value="1"/>
</dbReference>
<dbReference type="PROSITE" id="PS50928">
    <property type="entry name" value="ABC_TM1"/>
    <property type="match status" value="1"/>
</dbReference>
<dbReference type="PATRIC" id="fig|1618207.4.peg.1751"/>
<evidence type="ECO:0000256" key="1">
    <source>
        <dbReference type="ARBA" id="ARBA00004651"/>
    </source>
</evidence>
<keyword evidence="4 7" id="KW-0812">Transmembrane</keyword>
<evidence type="ECO:0000256" key="6">
    <source>
        <dbReference type="ARBA" id="ARBA00023136"/>
    </source>
</evidence>
<accession>A0A0D4BZP3</accession>
<dbReference type="CDD" id="cd06261">
    <property type="entry name" value="TM_PBP2"/>
    <property type="match status" value="1"/>
</dbReference>
<dbReference type="RefSeq" id="WP_045075027.1">
    <property type="nucleotide sequence ID" value="NZ_CP011005.1"/>
</dbReference>
<feature type="transmembrane region" description="Helical" evidence="7">
    <location>
        <begin position="190"/>
        <end position="212"/>
    </location>
</feature>
<dbReference type="GO" id="GO:0043190">
    <property type="term" value="C:ATP-binding cassette (ABC) transporter complex"/>
    <property type="evidence" value="ECO:0007669"/>
    <property type="project" value="InterPro"/>
</dbReference>
<dbReference type="Gene3D" id="1.10.3720.10">
    <property type="entry name" value="MetI-like"/>
    <property type="match status" value="1"/>
</dbReference>
<feature type="transmembrane region" description="Helical" evidence="7">
    <location>
        <begin position="72"/>
        <end position="94"/>
    </location>
</feature>
<feature type="transmembrane region" description="Helical" evidence="7">
    <location>
        <begin position="106"/>
        <end position="127"/>
    </location>
</feature>
<keyword evidence="10" id="KW-1185">Reference proteome</keyword>
<proteinExistence type="inferred from homology"/>
<evidence type="ECO:0000256" key="7">
    <source>
        <dbReference type="RuleBase" id="RU363032"/>
    </source>
</evidence>
<sequence length="268" mass="28892">MSASQVLFDAPGPKARRNNVIISIVAVLLLLGAIAWIVFKFAEAGQFEASKWSPFSYTDIQGVLLKGLGSTLLAAALGTVFAMLIGVIFAVGRLSTKRWISLPTTIVLEFFRGLPVLLLMFGVYYLGSGKVSPLVAVVTGLALYNGMVIAEIIRAGVLALPKGQGEAATAVGLTRGQTLRTILLPQAFRSMLPTIIAQVVVLLKDSALGYLVTYQELLYAINNIGRDYQNLLPAFIVGAAIFILINLLVAAFAKWLERRLSRSPKKIK</sequence>
<dbReference type="GO" id="GO:0022857">
    <property type="term" value="F:transmembrane transporter activity"/>
    <property type="evidence" value="ECO:0007669"/>
    <property type="project" value="InterPro"/>
</dbReference>
<dbReference type="STRING" id="1618207.UM93_08645"/>
<evidence type="ECO:0000256" key="3">
    <source>
        <dbReference type="ARBA" id="ARBA00022475"/>
    </source>
</evidence>
<dbReference type="InterPro" id="IPR035906">
    <property type="entry name" value="MetI-like_sf"/>
</dbReference>
<comment type="subcellular location">
    <subcellularLocation>
        <location evidence="1 7">Cell membrane</location>
        <topology evidence="1 7">Multi-pass membrane protein</topology>
    </subcellularLocation>
</comment>
<organism evidence="9 10">
    <name type="scientific">Psychromicrobium lacuslunae</name>
    <dbReference type="NCBI Taxonomy" id="1618207"/>
    <lineage>
        <taxon>Bacteria</taxon>
        <taxon>Bacillati</taxon>
        <taxon>Actinomycetota</taxon>
        <taxon>Actinomycetes</taxon>
        <taxon>Micrococcales</taxon>
        <taxon>Micrococcaceae</taxon>
        <taxon>Psychromicrobium</taxon>
    </lineage>
</organism>
<feature type="transmembrane region" description="Helical" evidence="7">
    <location>
        <begin position="20"/>
        <end position="39"/>
    </location>
</feature>
<evidence type="ECO:0000256" key="5">
    <source>
        <dbReference type="ARBA" id="ARBA00022989"/>
    </source>
</evidence>